<dbReference type="Gene3D" id="3.30.70.1070">
    <property type="entry name" value="Sporulation related repeat"/>
    <property type="match status" value="1"/>
</dbReference>
<dbReference type="GO" id="GO:0030428">
    <property type="term" value="C:cell septum"/>
    <property type="evidence" value="ECO:0007669"/>
    <property type="project" value="TreeGrafter"/>
</dbReference>
<dbReference type="Proteomes" id="UP000183107">
    <property type="component" value="Unassembled WGS sequence"/>
</dbReference>
<protein>
    <submittedName>
        <fullName evidence="4">DedD protein</fullName>
    </submittedName>
</protein>
<feature type="domain" description="SPOR" evidence="3">
    <location>
        <begin position="143"/>
        <end position="227"/>
    </location>
</feature>
<feature type="region of interest" description="Disordered" evidence="1">
    <location>
        <begin position="51"/>
        <end position="144"/>
    </location>
</feature>
<gene>
    <name evidence="4" type="ORF">SAMN05216386_2307</name>
</gene>
<dbReference type="EMBL" id="FOVJ01000005">
    <property type="protein sequence ID" value="SFN97738.1"/>
    <property type="molecule type" value="Genomic_DNA"/>
</dbReference>
<dbReference type="PROSITE" id="PS51724">
    <property type="entry name" value="SPOR"/>
    <property type="match status" value="1"/>
</dbReference>
<name>A0A1I5DEQ7_9PROT</name>
<dbReference type="GO" id="GO:0032153">
    <property type="term" value="C:cell division site"/>
    <property type="evidence" value="ECO:0007669"/>
    <property type="project" value="TreeGrafter"/>
</dbReference>
<dbReference type="InterPro" id="IPR036680">
    <property type="entry name" value="SPOR-like_sf"/>
</dbReference>
<feature type="transmembrane region" description="Helical" evidence="2">
    <location>
        <begin position="20"/>
        <end position="38"/>
    </location>
</feature>
<keyword evidence="2" id="KW-0812">Transmembrane</keyword>
<evidence type="ECO:0000259" key="3">
    <source>
        <dbReference type="PROSITE" id="PS51724"/>
    </source>
</evidence>
<dbReference type="InterPro" id="IPR052521">
    <property type="entry name" value="Cell_div_SPOR-domain"/>
</dbReference>
<evidence type="ECO:0000256" key="1">
    <source>
        <dbReference type="SAM" id="MobiDB-lite"/>
    </source>
</evidence>
<evidence type="ECO:0000256" key="2">
    <source>
        <dbReference type="SAM" id="Phobius"/>
    </source>
</evidence>
<accession>A0A1I5DEQ7</accession>
<feature type="compositionally biased region" description="Low complexity" evidence="1">
    <location>
        <begin position="63"/>
        <end position="75"/>
    </location>
</feature>
<keyword evidence="2" id="KW-1133">Transmembrane helix</keyword>
<dbReference type="InterPro" id="IPR007730">
    <property type="entry name" value="SPOR-like_dom"/>
</dbReference>
<dbReference type="OrthoDB" id="8563804at2"/>
<evidence type="ECO:0000313" key="4">
    <source>
        <dbReference type="EMBL" id="SFN97738.1"/>
    </source>
</evidence>
<proteinExistence type="predicted"/>
<dbReference type="RefSeq" id="WP_074797524.1">
    <property type="nucleotide sequence ID" value="NZ_FOVJ01000005.1"/>
</dbReference>
<dbReference type="PANTHER" id="PTHR38687">
    <property type="entry name" value="CELL DIVISION PROTEIN DEDD-RELATED"/>
    <property type="match status" value="1"/>
</dbReference>
<feature type="compositionally biased region" description="Polar residues" evidence="1">
    <location>
        <begin position="89"/>
        <end position="98"/>
    </location>
</feature>
<dbReference type="PANTHER" id="PTHR38687:SF1">
    <property type="entry name" value="CELL DIVISION PROTEIN DEDD"/>
    <property type="match status" value="1"/>
</dbReference>
<sequence length="229" mass="24437">MAKTVSEEEIQLRKRARRRLVGAVTLVIAAIVILPMVLDSKPEQRSHQIDIRIPSEDSVGELAPEATPGTPPAEAQVATIPEGPATGMQEDQSASQPAANAARSVKNPMEKRDAASGTEGRTPDPKAPKAPKAESTGKTSTSAVDADLFVVQLGAFSNPAKARQQLRSVMSKDIKAQPDAKAYTETLKSDKGDITRVRVGPFRTREEAESTRETLNSLGFEGVVTEKGP</sequence>
<feature type="region of interest" description="Disordered" evidence="1">
    <location>
        <begin position="204"/>
        <end position="229"/>
    </location>
</feature>
<keyword evidence="5" id="KW-1185">Reference proteome</keyword>
<dbReference type="AlphaFoldDB" id="A0A1I5DEQ7"/>
<evidence type="ECO:0000313" key="5">
    <source>
        <dbReference type="Proteomes" id="UP000183107"/>
    </source>
</evidence>
<reference evidence="5" key="1">
    <citation type="submission" date="2016-10" db="EMBL/GenBank/DDBJ databases">
        <authorList>
            <person name="Varghese N."/>
        </authorList>
    </citation>
    <scope>NUCLEOTIDE SEQUENCE [LARGE SCALE GENOMIC DNA]</scope>
    <source>
        <strain evidence="5">Nsp8</strain>
    </source>
</reference>
<dbReference type="SUPFAM" id="SSF110997">
    <property type="entry name" value="Sporulation related repeat"/>
    <property type="match status" value="1"/>
</dbReference>
<keyword evidence="2" id="KW-0472">Membrane</keyword>
<dbReference type="Pfam" id="PF05036">
    <property type="entry name" value="SPOR"/>
    <property type="match status" value="1"/>
</dbReference>
<dbReference type="GO" id="GO:0042834">
    <property type="term" value="F:peptidoglycan binding"/>
    <property type="evidence" value="ECO:0007669"/>
    <property type="project" value="InterPro"/>
</dbReference>
<organism evidence="4 5">
    <name type="scientific">Nitrosospira briensis</name>
    <dbReference type="NCBI Taxonomy" id="35799"/>
    <lineage>
        <taxon>Bacteria</taxon>
        <taxon>Pseudomonadati</taxon>
        <taxon>Pseudomonadota</taxon>
        <taxon>Betaproteobacteria</taxon>
        <taxon>Nitrosomonadales</taxon>
        <taxon>Nitrosomonadaceae</taxon>
        <taxon>Nitrosospira</taxon>
    </lineage>
</organism>
<dbReference type="GO" id="GO:0032506">
    <property type="term" value="P:cytokinetic process"/>
    <property type="evidence" value="ECO:0007669"/>
    <property type="project" value="TreeGrafter"/>
</dbReference>